<dbReference type="Proteomes" id="UP000701801">
    <property type="component" value="Unassembled WGS sequence"/>
</dbReference>
<protein>
    <submittedName>
        <fullName evidence="2">Uncharacterized protein</fullName>
    </submittedName>
</protein>
<keyword evidence="1" id="KW-0175">Coiled coil</keyword>
<evidence type="ECO:0000313" key="2">
    <source>
        <dbReference type="EMBL" id="CAG8973189.1"/>
    </source>
</evidence>
<comment type="caution">
    <text evidence="2">The sequence shown here is derived from an EMBL/GenBank/DDBJ whole genome shotgun (WGS) entry which is preliminary data.</text>
</comment>
<name>A0A9N9LDG4_9HELO</name>
<reference evidence="2" key="1">
    <citation type="submission" date="2021-07" db="EMBL/GenBank/DDBJ databases">
        <authorList>
            <person name="Durling M."/>
        </authorList>
    </citation>
    <scope>NUCLEOTIDE SEQUENCE</scope>
</reference>
<sequence length="261" mass="31188">MSPQYFFERDRRGRERVVREDFRSRSRTFGSPHRRDDLSEAQERISVLESELATCLDRLSRAEARVYEMNGNNQDIRRIQGQIRDLQNERHELLGEIDDLKRDLRREERKYDDLKDKYKMLKRDRSQHDQIADGYKYRYEQKRDEVESLRQSLRERDEEIYYHQERLAAKDRTIQKKDTFIAYLTEESDERIDENFEVQGTNYIFSGPKHQKYTPLSPYPMKWTSGRIALDSGTPETPRSALSYLCSLVVGFFVPSHVADA</sequence>
<feature type="coiled-coil region" evidence="1">
    <location>
        <begin position="38"/>
        <end position="159"/>
    </location>
</feature>
<dbReference type="Gene3D" id="1.10.287.1490">
    <property type="match status" value="1"/>
</dbReference>
<proteinExistence type="predicted"/>
<accession>A0A9N9LDG4</accession>
<dbReference type="OrthoDB" id="3561697at2759"/>
<evidence type="ECO:0000256" key="1">
    <source>
        <dbReference type="SAM" id="Coils"/>
    </source>
</evidence>
<evidence type="ECO:0000313" key="3">
    <source>
        <dbReference type="Proteomes" id="UP000701801"/>
    </source>
</evidence>
<dbReference type="EMBL" id="CAJVRM010000066">
    <property type="protein sequence ID" value="CAG8973189.1"/>
    <property type="molecule type" value="Genomic_DNA"/>
</dbReference>
<dbReference type="AlphaFoldDB" id="A0A9N9LDG4"/>
<keyword evidence="3" id="KW-1185">Reference proteome</keyword>
<gene>
    <name evidence="2" type="ORF">HYALB_00006358</name>
</gene>
<organism evidence="2 3">
    <name type="scientific">Hymenoscyphus albidus</name>
    <dbReference type="NCBI Taxonomy" id="595503"/>
    <lineage>
        <taxon>Eukaryota</taxon>
        <taxon>Fungi</taxon>
        <taxon>Dikarya</taxon>
        <taxon>Ascomycota</taxon>
        <taxon>Pezizomycotina</taxon>
        <taxon>Leotiomycetes</taxon>
        <taxon>Helotiales</taxon>
        <taxon>Helotiaceae</taxon>
        <taxon>Hymenoscyphus</taxon>
    </lineage>
</organism>